<feature type="compositionally biased region" description="Low complexity" evidence="1">
    <location>
        <begin position="308"/>
        <end position="321"/>
    </location>
</feature>
<protein>
    <recommendedName>
        <fullName evidence="4">Mucin-7</fullName>
    </recommendedName>
</protein>
<dbReference type="AlphaFoldDB" id="A0A9P8LG40"/>
<feature type="compositionally biased region" description="Low complexity" evidence="1">
    <location>
        <begin position="388"/>
        <end position="398"/>
    </location>
</feature>
<sequence length="599" mass="61809">MASNVRSSSSGVRNLRAMFETSSSNAEDSTSPPPRGRSPAGESVASNGSARPLSTVRTSFVAVERSGQLKRTNGDGGVEGKVDVKFGIANKDRSKDSGSEAWANGKTSSQDSSNMASGTAVGHLEKPTPSGKEQKSAPLPTHPEVKAVAANSAATNEQPPIMDGEPKGAVAALSAADIPLPDTPKPAEKSRTKATTAGGRAPAPLKSSGEPGREKSVTARSAATAKTEGSTSQPLPAPISVSRDATATKSNARAPASTQATKPLARLPKTPTTPNKPSHSTTATAKPRTAPTTSTELAKVPTKKPSKASLVPSTASASSAAPKARVQASSSSTATLSKPALHLHSSPKGKANPKSPTRPARLPSSIVAPTASSAAKTSNNPPSRPQSRESSSLRRQSSTIHKTEKPSHTLPKTTASVRRQASRPSLPERPHSRDAAAGRKSLSGSTAAPDEGFLARMMRPTASSASKTHEKLQEKAHDKVHERGDSKVVRKTKSVIRSTSKSGGSGGVATGDVKRDEHQPETKEAEDNTSGDPEQVSTFVTTNENLKPTTHQTEKKPPTVEGGSAKAEEGEVKVIEDVSPPPEVVPELLEANQTVAAAG</sequence>
<dbReference type="Proteomes" id="UP000750711">
    <property type="component" value="Unassembled WGS sequence"/>
</dbReference>
<feature type="compositionally biased region" description="Basic and acidic residues" evidence="1">
    <location>
        <begin position="426"/>
        <end position="437"/>
    </location>
</feature>
<feature type="compositionally biased region" description="Polar residues" evidence="1">
    <location>
        <begin position="20"/>
        <end position="30"/>
    </location>
</feature>
<feature type="compositionally biased region" description="Low complexity" evidence="1">
    <location>
        <begin position="280"/>
        <end position="295"/>
    </location>
</feature>
<name>A0A9P8LG40_9PEZI</name>
<evidence type="ECO:0000313" key="3">
    <source>
        <dbReference type="Proteomes" id="UP000750711"/>
    </source>
</evidence>
<feature type="compositionally biased region" description="Polar residues" evidence="1">
    <location>
        <begin position="105"/>
        <end position="117"/>
    </location>
</feature>
<feature type="compositionally biased region" description="Basic and acidic residues" evidence="1">
    <location>
        <begin position="512"/>
        <end position="526"/>
    </location>
</feature>
<comment type="caution">
    <text evidence="2">The sequence shown here is derived from an EMBL/GenBank/DDBJ whole genome shotgun (WGS) entry which is preliminary data.</text>
</comment>
<feature type="compositionally biased region" description="Polar residues" evidence="1">
    <location>
        <begin position="528"/>
        <end position="551"/>
    </location>
</feature>
<gene>
    <name evidence="2" type="ORF">GP486_001864</name>
</gene>
<dbReference type="EMBL" id="JAGHQM010000184">
    <property type="protein sequence ID" value="KAH0564755.1"/>
    <property type="molecule type" value="Genomic_DNA"/>
</dbReference>
<feature type="region of interest" description="Disordered" evidence="1">
    <location>
        <begin position="1"/>
        <end position="571"/>
    </location>
</feature>
<proteinExistence type="predicted"/>
<evidence type="ECO:0000313" key="2">
    <source>
        <dbReference type="EMBL" id="KAH0564755.1"/>
    </source>
</evidence>
<reference evidence="2" key="1">
    <citation type="submission" date="2021-03" db="EMBL/GenBank/DDBJ databases">
        <title>Comparative genomics and phylogenomic investigation of the class Geoglossomycetes provide insights into ecological specialization and systematics.</title>
        <authorList>
            <person name="Melie T."/>
            <person name="Pirro S."/>
            <person name="Miller A.N."/>
            <person name="Quandt A."/>
        </authorList>
    </citation>
    <scope>NUCLEOTIDE SEQUENCE</scope>
    <source>
        <strain evidence="2">CAQ_001_2017</strain>
    </source>
</reference>
<accession>A0A9P8LG40</accession>
<keyword evidence="3" id="KW-1185">Reference proteome</keyword>
<feature type="compositionally biased region" description="Basic and acidic residues" evidence="1">
    <location>
        <begin position="78"/>
        <end position="98"/>
    </location>
</feature>
<evidence type="ECO:0000256" key="1">
    <source>
        <dbReference type="SAM" id="MobiDB-lite"/>
    </source>
</evidence>
<feature type="compositionally biased region" description="Polar residues" evidence="1">
    <location>
        <begin position="270"/>
        <end position="279"/>
    </location>
</feature>
<feature type="compositionally biased region" description="Low complexity" evidence="1">
    <location>
        <begin position="1"/>
        <end position="14"/>
    </location>
</feature>
<feature type="compositionally biased region" description="Polar residues" evidence="1">
    <location>
        <begin position="243"/>
        <end position="261"/>
    </location>
</feature>
<feature type="compositionally biased region" description="Polar residues" evidence="1">
    <location>
        <begin position="410"/>
        <end position="423"/>
    </location>
</feature>
<feature type="compositionally biased region" description="Basic and acidic residues" evidence="1">
    <location>
        <begin position="467"/>
        <end position="488"/>
    </location>
</feature>
<evidence type="ECO:0008006" key="4">
    <source>
        <dbReference type="Google" id="ProtNLM"/>
    </source>
</evidence>
<organism evidence="2 3">
    <name type="scientific">Trichoglossum hirsutum</name>
    <dbReference type="NCBI Taxonomy" id="265104"/>
    <lineage>
        <taxon>Eukaryota</taxon>
        <taxon>Fungi</taxon>
        <taxon>Dikarya</taxon>
        <taxon>Ascomycota</taxon>
        <taxon>Pezizomycotina</taxon>
        <taxon>Geoglossomycetes</taxon>
        <taxon>Geoglossales</taxon>
        <taxon>Geoglossaceae</taxon>
        <taxon>Trichoglossum</taxon>
    </lineage>
</organism>
<feature type="compositionally biased region" description="Polar residues" evidence="1">
    <location>
        <begin position="327"/>
        <end position="336"/>
    </location>
</feature>